<protein>
    <submittedName>
        <fullName evidence="1">Uncharacterized protein</fullName>
    </submittedName>
</protein>
<organism evidence="1 2">
    <name type="scientific">Saccharothrix texasensis</name>
    <dbReference type="NCBI Taxonomy" id="103734"/>
    <lineage>
        <taxon>Bacteria</taxon>
        <taxon>Bacillati</taxon>
        <taxon>Actinomycetota</taxon>
        <taxon>Actinomycetes</taxon>
        <taxon>Pseudonocardiales</taxon>
        <taxon>Pseudonocardiaceae</taxon>
        <taxon>Saccharothrix</taxon>
    </lineage>
</organism>
<keyword evidence="2" id="KW-1185">Reference proteome</keyword>
<accession>A0A3N1HED5</accession>
<comment type="caution">
    <text evidence="1">The sequence shown here is derived from an EMBL/GenBank/DDBJ whole genome shotgun (WGS) entry which is preliminary data.</text>
</comment>
<dbReference type="EMBL" id="RJKM01000001">
    <property type="protein sequence ID" value="ROP40878.1"/>
    <property type="molecule type" value="Genomic_DNA"/>
</dbReference>
<evidence type="ECO:0000313" key="1">
    <source>
        <dbReference type="EMBL" id="ROP40878.1"/>
    </source>
</evidence>
<evidence type="ECO:0000313" key="2">
    <source>
        <dbReference type="Proteomes" id="UP000268727"/>
    </source>
</evidence>
<sequence length="119" mass="13145">MQIAVLHHRPMRCTFARMTSAALARAHHLLNQDMLGYLDTVELLTTEHDTDDQTVLAVARTEVPRLVAALRATLTTHKADTAGRCLTCCTTWPCAVIDAAHAYLKDPDSIYSIHSTYPA</sequence>
<dbReference type="AlphaFoldDB" id="A0A3N1HED5"/>
<name>A0A3N1HED5_9PSEU</name>
<dbReference type="Proteomes" id="UP000268727">
    <property type="component" value="Unassembled WGS sequence"/>
</dbReference>
<reference evidence="1 2" key="1">
    <citation type="submission" date="2018-11" db="EMBL/GenBank/DDBJ databases">
        <title>Sequencing the genomes of 1000 actinobacteria strains.</title>
        <authorList>
            <person name="Klenk H.-P."/>
        </authorList>
    </citation>
    <scope>NUCLEOTIDE SEQUENCE [LARGE SCALE GENOMIC DNA]</scope>
    <source>
        <strain evidence="1 2">DSM 44231</strain>
    </source>
</reference>
<gene>
    <name evidence="1" type="ORF">EDD40_6297</name>
</gene>
<proteinExistence type="predicted"/>